<protein>
    <recommendedName>
        <fullName evidence="1">FAD dependent oxidoreductase domain-containing protein</fullName>
    </recommendedName>
</protein>
<evidence type="ECO:0000313" key="3">
    <source>
        <dbReference type="Proteomes" id="UP001212997"/>
    </source>
</evidence>
<dbReference type="Proteomes" id="UP001212997">
    <property type="component" value="Unassembled WGS sequence"/>
</dbReference>
<dbReference type="GO" id="GO:0005770">
    <property type="term" value="C:late endosome"/>
    <property type="evidence" value="ECO:0007669"/>
    <property type="project" value="TreeGrafter"/>
</dbReference>
<evidence type="ECO:0000313" key="2">
    <source>
        <dbReference type="EMBL" id="KAJ3476591.1"/>
    </source>
</evidence>
<name>A0AAD5UST3_9APHY</name>
<dbReference type="Gene3D" id="3.50.50.60">
    <property type="entry name" value="FAD/NAD(P)-binding domain"/>
    <property type="match status" value="1"/>
</dbReference>
<dbReference type="GO" id="GO:0042147">
    <property type="term" value="P:retrograde transport, endosome to Golgi"/>
    <property type="evidence" value="ECO:0007669"/>
    <property type="project" value="TreeGrafter"/>
</dbReference>
<dbReference type="EMBL" id="JANAWD010000690">
    <property type="protein sequence ID" value="KAJ3476591.1"/>
    <property type="molecule type" value="Genomic_DNA"/>
</dbReference>
<keyword evidence="3" id="KW-1185">Reference proteome</keyword>
<evidence type="ECO:0000259" key="1">
    <source>
        <dbReference type="Pfam" id="PF01266"/>
    </source>
</evidence>
<dbReference type="PANTHER" id="PTHR13847:SF150">
    <property type="entry name" value="OXIDOREDUCTASE TDA3-RELATED"/>
    <property type="match status" value="1"/>
</dbReference>
<dbReference type="Gene3D" id="3.30.9.10">
    <property type="entry name" value="D-Amino Acid Oxidase, subunit A, domain 2"/>
    <property type="match status" value="1"/>
</dbReference>
<proteinExistence type="predicted"/>
<dbReference type="GO" id="GO:0005829">
    <property type="term" value="C:cytosol"/>
    <property type="evidence" value="ECO:0007669"/>
    <property type="project" value="GOC"/>
</dbReference>
<dbReference type="InterPro" id="IPR036188">
    <property type="entry name" value="FAD/NAD-bd_sf"/>
</dbReference>
<dbReference type="AlphaFoldDB" id="A0AAD5UST3"/>
<feature type="domain" description="FAD dependent oxidoreductase" evidence="1">
    <location>
        <begin position="9"/>
        <end position="398"/>
    </location>
</feature>
<dbReference type="PANTHER" id="PTHR13847">
    <property type="entry name" value="SARCOSINE DEHYDROGENASE-RELATED"/>
    <property type="match status" value="1"/>
</dbReference>
<dbReference type="InterPro" id="IPR006076">
    <property type="entry name" value="FAD-dep_OxRdtase"/>
</dbReference>
<accession>A0AAD5UST3</accession>
<dbReference type="Pfam" id="PF01266">
    <property type="entry name" value="DAO"/>
    <property type="match status" value="1"/>
</dbReference>
<gene>
    <name evidence="2" type="ORF">NLI96_g11052</name>
</gene>
<organism evidence="2 3">
    <name type="scientific">Meripilus lineatus</name>
    <dbReference type="NCBI Taxonomy" id="2056292"/>
    <lineage>
        <taxon>Eukaryota</taxon>
        <taxon>Fungi</taxon>
        <taxon>Dikarya</taxon>
        <taxon>Basidiomycota</taxon>
        <taxon>Agaricomycotina</taxon>
        <taxon>Agaricomycetes</taxon>
        <taxon>Polyporales</taxon>
        <taxon>Meripilaceae</taxon>
        <taxon>Meripilus</taxon>
    </lineage>
</organism>
<sequence>MSTSPTKNIVIIGGGIIGCSTAYYLSHHPNFGPETKVTIIEASSKGAAKGASGKAGGLIAKWAYPSQLAKLSFAEHVRLAEKYDGKQRWGWRFVECGSWEGRGEHVKKVDPGNRGLSEKKSLEKTVGLGANWKQKDRLDADLPHDLNWVKADLTDSYTPMAPSEDTAQVQPYLFTTALLGFAKEKGVELVAGKVTSINIDGTKGTVTGVTYTDPGGDASMPKTLPASHVVVAAGAWSSHILPSLPLKATRAHSITINPDPTITISPYVLFTEILLPPSPSSKESRPRTVSPEIYPRPNNEVYCCGPGDDSPLPETVDQVKVGEGACESILEHVSSISQVLREGKVDRQQACFLPTVTSGEGPIVGEATKVAKDLYVATGHTCWGICNAPGTAKALAELILEGAVKCADLKKLDPALYL</sequence>
<reference evidence="2" key="1">
    <citation type="submission" date="2022-07" db="EMBL/GenBank/DDBJ databases">
        <title>Genome Sequence of Physisporinus lineatus.</title>
        <authorList>
            <person name="Buettner E."/>
        </authorList>
    </citation>
    <scope>NUCLEOTIDE SEQUENCE</scope>
    <source>
        <strain evidence="2">VT162</strain>
    </source>
</reference>
<comment type="caution">
    <text evidence="2">The sequence shown here is derived from an EMBL/GenBank/DDBJ whole genome shotgun (WGS) entry which is preliminary data.</text>
</comment>
<dbReference type="SUPFAM" id="SSF51905">
    <property type="entry name" value="FAD/NAD(P)-binding domain"/>
    <property type="match status" value="1"/>
</dbReference>
<dbReference type="PROSITE" id="PS51257">
    <property type="entry name" value="PROKAR_LIPOPROTEIN"/>
    <property type="match status" value="1"/>
</dbReference>